<name>A0A9P5PR99_9AGAR</name>
<reference evidence="1" key="1">
    <citation type="submission" date="2020-11" db="EMBL/GenBank/DDBJ databases">
        <authorList>
            <consortium name="DOE Joint Genome Institute"/>
            <person name="Ahrendt S."/>
            <person name="Riley R."/>
            <person name="Andreopoulos W."/>
            <person name="Labutti K."/>
            <person name="Pangilinan J."/>
            <person name="Ruiz-Duenas F.J."/>
            <person name="Barrasa J.M."/>
            <person name="Sanchez-Garcia M."/>
            <person name="Camarero S."/>
            <person name="Miyauchi S."/>
            <person name="Serrano A."/>
            <person name="Linde D."/>
            <person name="Babiker R."/>
            <person name="Drula E."/>
            <person name="Ayuso-Fernandez I."/>
            <person name="Pacheco R."/>
            <person name="Padilla G."/>
            <person name="Ferreira P."/>
            <person name="Barriuso J."/>
            <person name="Kellner H."/>
            <person name="Castanera R."/>
            <person name="Alfaro M."/>
            <person name="Ramirez L."/>
            <person name="Pisabarro A.G."/>
            <person name="Kuo A."/>
            <person name="Tritt A."/>
            <person name="Lipzen A."/>
            <person name="He G."/>
            <person name="Yan M."/>
            <person name="Ng V."/>
            <person name="Cullen D."/>
            <person name="Martin F."/>
            <person name="Rosso M.-N."/>
            <person name="Henrissat B."/>
            <person name="Hibbett D."/>
            <person name="Martinez A.T."/>
            <person name="Grigoriev I.V."/>
        </authorList>
    </citation>
    <scope>NUCLEOTIDE SEQUENCE</scope>
    <source>
        <strain evidence="1">AH 40177</strain>
    </source>
</reference>
<dbReference type="EMBL" id="JADNRY010000069">
    <property type="protein sequence ID" value="KAF9067747.1"/>
    <property type="molecule type" value="Genomic_DNA"/>
</dbReference>
<protein>
    <recommendedName>
        <fullName evidence="3">F-box domain-containing protein</fullName>
    </recommendedName>
</protein>
<proteinExistence type="predicted"/>
<organism evidence="1 2">
    <name type="scientific">Rhodocollybia butyracea</name>
    <dbReference type="NCBI Taxonomy" id="206335"/>
    <lineage>
        <taxon>Eukaryota</taxon>
        <taxon>Fungi</taxon>
        <taxon>Dikarya</taxon>
        <taxon>Basidiomycota</taxon>
        <taxon>Agaricomycotina</taxon>
        <taxon>Agaricomycetes</taxon>
        <taxon>Agaricomycetidae</taxon>
        <taxon>Agaricales</taxon>
        <taxon>Marasmiineae</taxon>
        <taxon>Omphalotaceae</taxon>
        <taxon>Rhodocollybia</taxon>
    </lineage>
</organism>
<keyword evidence="2" id="KW-1185">Reference proteome</keyword>
<dbReference type="OrthoDB" id="2269034at2759"/>
<comment type="caution">
    <text evidence="1">The sequence shown here is derived from an EMBL/GenBank/DDBJ whole genome shotgun (WGS) entry which is preliminary data.</text>
</comment>
<evidence type="ECO:0000313" key="2">
    <source>
        <dbReference type="Proteomes" id="UP000772434"/>
    </source>
</evidence>
<evidence type="ECO:0000313" key="1">
    <source>
        <dbReference type="EMBL" id="KAF9067747.1"/>
    </source>
</evidence>
<dbReference type="AlphaFoldDB" id="A0A9P5PR99"/>
<accession>A0A9P5PR99</accession>
<evidence type="ECO:0008006" key="3">
    <source>
        <dbReference type="Google" id="ProtNLM"/>
    </source>
</evidence>
<sequence>MHQMNSCCSFFNNSAMTQMTRPSLRGPWPLRLSAVCSNWRCIMLDNPTLWSFLPVAFTKTGDKPNGRAIHIFLKRSQTAPLTIYLRLPCSLPPRKAIRHRAFQALVNEAPRSKTLYLIGDFGILRNDHPMHIVESLPKLEVLSLENLETCETVSNFQVVPMPNLRFVCIATFQAPIDLHKSNLPWTQLTSLRLQGLHNVPSLVKLSQFDKASPRFEF</sequence>
<gene>
    <name evidence="1" type="ORF">BDP27DRAFT_873912</name>
</gene>
<dbReference type="Proteomes" id="UP000772434">
    <property type="component" value="Unassembled WGS sequence"/>
</dbReference>